<accession>A0AAW0QZG1</accession>
<evidence type="ECO:0000256" key="1">
    <source>
        <dbReference type="SAM" id="MobiDB-lite"/>
    </source>
</evidence>
<evidence type="ECO:0000313" key="2">
    <source>
        <dbReference type="EMBL" id="KAK8120351.1"/>
    </source>
</evidence>
<comment type="caution">
    <text evidence="2">The sequence shown here is derived from an EMBL/GenBank/DDBJ whole genome shotgun (WGS) entry which is preliminary data.</text>
</comment>
<dbReference type="AlphaFoldDB" id="A0AAW0QZG1"/>
<organism evidence="2 3">
    <name type="scientific">Apiospora kogelbergensis</name>
    <dbReference type="NCBI Taxonomy" id="1337665"/>
    <lineage>
        <taxon>Eukaryota</taxon>
        <taxon>Fungi</taxon>
        <taxon>Dikarya</taxon>
        <taxon>Ascomycota</taxon>
        <taxon>Pezizomycotina</taxon>
        <taxon>Sordariomycetes</taxon>
        <taxon>Xylariomycetidae</taxon>
        <taxon>Amphisphaeriales</taxon>
        <taxon>Apiosporaceae</taxon>
        <taxon>Apiospora</taxon>
    </lineage>
</organism>
<name>A0AAW0QZG1_9PEZI</name>
<dbReference type="PANTHER" id="PTHR38166">
    <property type="entry name" value="C2H2-TYPE DOMAIN-CONTAINING PROTEIN-RELATED"/>
    <property type="match status" value="1"/>
</dbReference>
<sequence>MPDGISKGADPQESIPWASSLPAADMTYTSSPDASVVNFQGATLPSPFDVLKFPPGAELCEAFWPIIYYPAVEPPPFDYTLGLEESDGRPFGFGMTFLEYPSQPGDLSPYSNCSSVSNKPLAADSHSTKGCSDLSHKKRPLEDSPFYEFDSDLEPHQSTSKKPKYSSQDAEPGSSSLVFACPFLKQSPHKYRGCAKYVLRRVRDVKQHLNRKHRTPDFYCARCYNAFNHAKERDEHTRYGNCEYRENPPLRERNKSSAEDQWFMIWDILFPGARRPHSVSRYSPWEEPVAGLRDIWRTRHPELLAQVGQSGSKPVIASTDSPIHSLMDKMFDILEAESSLPSQSVRKSSKTLAQDPLPSTLGISTFLVHNSHSRDEKSRRSKA</sequence>
<dbReference type="EMBL" id="JAQQWP010000004">
    <property type="protein sequence ID" value="KAK8120351.1"/>
    <property type="molecule type" value="Genomic_DNA"/>
</dbReference>
<feature type="region of interest" description="Disordered" evidence="1">
    <location>
        <begin position="142"/>
        <end position="173"/>
    </location>
</feature>
<keyword evidence="3" id="KW-1185">Reference proteome</keyword>
<dbReference type="PANTHER" id="PTHR38166:SF1">
    <property type="entry name" value="C2H2-TYPE DOMAIN-CONTAINING PROTEIN"/>
    <property type="match status" value="1"/>
</dbReference>
<gene>
    <name evidence="2" type="ORF">PG999_004471</name>
</gene>
<dbReference type="Proteomes" id="UP001392437">
    <property type="component" value="Unassembled WGS sequence"/>
</dbReference>
<feature type="region of interest" description="Disordered" evidence="1">
    <location>
        <begin position="364"/>
        <end position="383"/>
    </location>
</feature>
<evidence type="ECO:0000313" key="3">
    <source>
        <dbReference type="Proteomes" id="UP001392437"/>
    </source>
</evidence>
<protein>
    <recommendedName>
        <fullName evidence="4">C2H2-type domain-containing protein</fullName>
    </recommendedName>
</protein>
<proteinExistence type="predicted"/>
<evidence type="ECO:0008006" key="4">
    <source>
        <dbReference type="Google" id="ProtNLM"/>
    </source>
</evidence>
<feature type="compositionally biased region" description="Basic and acidic residues" evidence="1">
    <location>
        <begin position="372"/>
        <end position="383"/>
    </location>
</feature>
<reference evidence="2 3" key="1">
    <citation type="submission" date="2023-01" db="EMBL/GenBank/DDBJ databases">
        <title>Analysis of 21 Apiospora genomes using comparative genomics revels a genus with tremendous synthesis potential of carbohydrate active enzymes and secondary metabolites.</title>
        <authorList>
            <person name="Sorensen T."/>
        </authorList>
    </citation>
    <scope>NUCLEOTIDE SEQUENCE [LARGE SCALE GENOMIC DNA]</scope>
    <source>
        <strain evidence="2 3">CBS 117206</strain>
    </source>
</reference>